<dbReference type="Pfam" id="PF00168">
    <property type="entry name" value="C2"/>
    <property type="match status" value="1"/>
</dbReference>
<dbReference type="EMBL" id="JARIHO010000012">
    <property type="protein sequence ID" value="KAJ7352410.1"/>
    <property type="molecule type" value="Genomic_DNA"/>
</dbReference>
<dbReference type="InterPro" id="IPR000008">
    <property type="entry name" value="C2_dom"/>
</dbReference>
<dbReference type="AlphaFoldDB" id="A0AAD7EX06"/>
<accession>A0AAD7EX06</accession>
<feature type="region of interest" description="Disordered" evidence="1">
    <location>
        <begin position="145"/>
        <end position="620"/>
    </location>
</feature>
<keyword evidence="4" id="KW-1185">Reference proteome</keyword>
<dbReference type="Gene3D" id="2.60.40.150">
    <property type="entry name" value="C2 domain"/>
    <property type="match status" value="1"/>
</dbReference>
<dbReference type="Proteomes" id="UP001218218">
    <property type="component" value="Unassembled WGS sequence"/>
</dbReference>
<dbReference type="PROSITE" id="PS50004">
    <property type="entry name" value="C2"/>
    <property type="match status" value="1"/>
</dbReference>
<reference evidence="3" key="1">
    <citation type="submission" date="2023-03" db="EMBL/GenBank/DDBJ databases">
        <title>Massive genome expansion in bonnet fungi (Mycena s.s.) driven by repeated elements and novel gene families across ecological guilds.</title>
        <authorList>
            <consortium name="Lawrence Berkeley National Laboratory"/>
            <person name="Harder C.B."/>
            <person name="Miyauchi S."/>
            <person name="Viragh M."/>
            <person name="Kuo A."/>
            <person name="Thoen E."/>
            <person name="Andreopoulos B."/>
            <person name="Lu D."/>
            <person name="Skrede I."/>
            <person name="Drula E."/>
            <person name="Henrissat B."/>
            <person name="Morin E."/>
            <person name="Kohler A."/>
            <person name="Barry K."/>
            <person name="LaButti K."/>
            <person name="Morin E."/>
            <person name="Salamov A."/>
            <person name="Lipzen A."/>
            <person name="Mereny Z."/>
            <person name="Hegedus B."/>
            <person name="Baldrian P."/>
            <person name="Stursova M."/>
            <person name="Weitz H."/>
            <person name="Taylor A."/>
            <person name="Grigoriev I.V."/>
            <person name="Nagy L.G."/>
            <person name="Martin F."/>
            <person name="Kauserud H."/>
        </authorList>
    </citation>
    <scope>NUCLEOTIDE SEQUENCE</scope>
    <source>
        <strain evidence="3">CBHHK002</strain>
    </source>
</reference>
<dbReference type="PANTHER" id="PTHR47052">
    <property type="entry name" value="CONSERVED SERINE PROLINE-RICH PROTEIN (AFU_ORTHOLOGUE AFUA_2G01790)"/>
    <property type="match status" value="1"/>
</dbReference>
<protein>
    <recommendedName>
        <fullName evidence="2">C2 domain-containing protein</fullName>
    </recommendedName>
</protein>
<evidence type="ECO:0000259" key="2">
    <source>
        <dbReference type="PROSITE" id="PS50004"/>
    </source>
</evidence>
<dbReference type="SMART" id="SM00239">
    <property type="entry name" value="C2"/>
    <property type="match status" value="1"/>
</dbReference>
<feature type="compositionally biased region" description="Pro residues" evidence="1">
    <location>
        <begin position="353"/>
        <end position="400"/>
    </location>
</feature>
<evidence type="ECO:0000313" key="4">
    <source>
        <dbReference type="Proteomes" id="UP001218218"/>
    </source>
</evidence>
<dbReference type="PRINTS" id="PR01217">
    <property type="entry name" value="PRICHEXTENSN"/>
</dbReference>
<evidence type="ECO:0000313" key="3">
    <source>
        <dbReference type="EMBL" id="KAJ7352410.1"/>
    </source>
</evidence>
<dbReference type="InterPro" id="IPR052981">
    <property type="entry name" value="Ingression_C2_domain"/>
</dbReference>
<feature type="compositionally biased region" description="Pro residues" evidence="1">
    <location>
        <begin position="327"/>
        <end position="339"/>
    </location>
</feature>
<name>A0AAD7EX06_9AGAR</name>
<feature type="compositionally biased region" description="Basic and acidic residues" evidence="1">
    <location>
        <begin position="472"/>
        <end position="604"/>
    </location>
</feature>
<evidence type="ECO:0000256" key="1">
    <source>
        <dbReference type="SAM" id="MobiDB-lite"/>
    </source>
</evidence>
<comment type="caution">
    <text evidence="3">The sequence shown here is derived from an EMBL/GenBank/DDBJ whole genome shotgun (WGS) entry which is preliminary data.</text>
</comment>
<feature type="compositionally biased region" description="Pro residues" evidence="1">
    <location>
        <begin position="278"/>
        <end position="290"/>
    </location>
</feature>
<gene>
    <name evidence="3" type="ORF">DFH08DRAFT_86289</name>
</gene>
<sequence length="620" mass="69046">MSDELGTLVIVVLKAKDLNDKYFWKQDVFAQVGLNGETKRTKVDKKGGQHPMWDEEIRLPIMKGSGDKFRKLDVSCWAQEPKKEDNIGQGYVDLTETLKTGEFDDWVKLESNGVSRGEIYLEMTFFTNAPAPVGHGLVVAQANLQRRPSKLSPADRLARPPYKPPSHRQQDSYSRHPNGLSPPSSRPHSNSPPRTGRESPLPPVPSHEQPSTGLGVPSTLTPGRPKAQGTPQHVPSILRPRNPKSSPTPIPGPAVEYTGVIPAPEYGGSSPPRTYTPVVPPPDSPSYAPHPPERWGSNDTLPPGGFSFPVPSIPGAREPTVEYSASSPPPGNYGGPAPPLDRHGSGGSTSSFSPPPFQQHPPPPSFQPTPPPFQAPPPAFQAPPPSFQHPPPGAFPPPPQSTFHSQAPPPANNRNNDLPDPYLLARYQSPLPLPPGADKPSSHSQPALPPKDKDAAPAQSNPDNARLQALRQVEDETARRRAEEKRERERQAEEEARRREEEARRREEEARRREEEVRRREEEVRRREEEARRRDEEAKRRKEQEDSARLRALKQAEDEATRRRAQEKKDRELALKQFADEEKQRNEQEGRDRELARQLDRELNLGEAAAGSPPRIPGQW</sequence>
<feature type="compositionally biased region" description="Low complexity" evidence="1">
    <location>
        <begin position="181"/>
        <end position="193"/>
    </location>
</feature>
<dbReference type="InterPro" id="IPR035892">
    <property type="entry name" value="C2_domain_sf"/>
</dbReference>
<dbReference type="SUPFAM" id="SSF49562">
    <property type="entry name" value="C2 domain (Calcium/lipid-binding domain, CaLB)"/>
    <property type="match status" value="1"/>
</dbReference>
<proteinExistence type="predicted"/>
<feature type="domain" description="C2" evidence="2">
    <location>
        <begin position="1"/>
        <end position="107"/>
    </location>
</feature>
<organism evidence="3 4">
    <name type="scientific">Mycena albidolilacea</name>
    <dbReference type="NCBI Taxonomy" id="1033008"/>
    <lineage>
        <taxon>Eukaryota</taxon>
        <taxon>Fungi</taxon>
        <taxon>Dikarya</taxon>
        <taxon>Basidiomycota</taxon>
        <taxon>Agaricomycotina</taxon>
        <taxon>Agaricomycetes</taxon>
        <taxon>Agaricomycetidae</taxon>
        <taxon>Agaricales</taxon>
        <taxon>Marasmiineae</taxon>
        <taxon>Mycenaceae</taxon>
        <taxon>Mycena</taxon>
    </lineage>
</organism>
<dbReference type="PANTHER" id="PTHR47052:SF3">
    <property type="entry name" value="INGRESSION PROTEIN 1"/>
    <property type="match status" value="1"/>
</dbReference>